<dbReference type="InterPro" id="IPR036291">
    <property type="entry name" value="NAD(P)-bd_dom_sf"/>
</dbReference>
<keyword evidence="4" id="KW-1185">Reference proteome</keyword>
<dbReference type="AlphaFoldDB" id="A0A136ITU7"/>
<dbReference type="SUPFAM" id="SSF51735">
    <property type="entry name" value="NAD(P)-binding Rossmann-fold domains"/>
    <property type="match status" value="1"/>
</dbReference>
<dbReference type="OrthoDB" id="37659at2759"/>
<evidence type="ECO:0000313" key="4">
    <source>
        <dbReference type="Proteomes" id="UP000070501"/>
    </source>
</evidence>
<dbReference type="InterPro" id="IPR002347">
    <property type="entry name" value="SDR_fam"/>
</dbReference>
<accession>A0A136ITU7</accession>
<proteinExistence type="inferred from homology"/>
<sequence>MSVVTIDQELFARLKDKVVVVTGGSSGIGLATVRLLLSNGASVVNVDLNDGPVSQSQDAASYQFVRANVTSWSELRAAFEHAVTTFGVVDHVFANAGIRNQTNLLEDDVDAQGLLAEPNLSCLQVNLVGVLYTVKLALHYIRRGSSPETGPRWGSIILTASASSFQTFSSGDYTVAKHGVLGVMRSLVTHLSQGVAENAPTPLRINCIAPSWTDTGVVPGFLLDKAGIPHQSADAVAQSVLFLLADVSRHGNFIYSRNGQYLELGQSFADHSRRALHSIPGQESWVGTEEDEMWALLRIGAQMQAEAMEAAARKK</sequence>
<dbReference type="Proteomes" id="UP000070501">
    <property type="component" value="Unassembled WGS sequence"/>
</dbReference>
<dbReference type="STRING" id="196109.A0A136ITU7"/>
<protein>
    <submittedName>
        <fullName evidence="3">Short chain dehydrogenase/reductase</fullName>
    </submittedName>
</protein>
<gene>
    <name evidence="3" type="ORF">Micbo1qcDRAFT_235988</name>
</gene>
<keyword evidence="2" id="KW-0560">Oxidoreductase</keyword>
<name>A0A136ITU7_9PEZI</name>
<dbReference type="EMBL" id="KQ964259">
    <property type="protein sequence ID" value="KXJ88216.1"/>
    <property type="molecule type" value="Genomic_DNA"/>
</dbReference>
<dbReference type="PRINTS" id="PR00081">
    <property type="entry name" value="GDHRDH"/>
</dbReference>
<dbReference type="PANTHER" id="PTHR43180">
    <property type="entry name" value="3-OXOACYL-(ACYL-CARRIER-PROTEIN) REDUCTASE (AFU_ORTHOLOGUE AFUA_6G11210)"/>
    <property type="match status" value="1"/>
</dbReference>
<dbReference type="GO" id="GO:0016491">
    <property type="term" value="F:oxidoreductase activity"/>
    <property type="evidence" value="ECO:0007669"/>
    <property type="project" value="UniProtKB-KW"/>
</dbReference>
<reference evidence="4" key="1">
    <citation type="submission" date="2016-02" db="EMBL/GenBank/DDBJ databases">
        <title>Draft genome sequence of Microdochium bolleyi, a fungal endophyte of beachgrass.</title>
        <authorList>
            <consortium name="DOE Joint Genome Institute"/>
            <person name="David A.S."/>
            <person name="May G."/>
            <person name="Haridas S."/>
            <person name="Lim J."/>
            <person name="Wang M."/>
            <person name="Labutti K."/>
            <person name="Lipzen A."/>
            <person name="Barry K."/>
            <person name="Grigoriev I.V."/>
        </authorList>
    </citation>
    <scope>NUCLEOTIDE SEQUENCE [LARGE SCALE GENOMIC DNA]</scope>
    <source>
        <strain evidence="4">J235TASD1</strain>
    </source>
</reference>
<dbReference type="Pfam" id="PF00106">
    <property type="entry name" value="adh_short"/>
    <property type="match status" value="1"/>
</dbReference>
<dbReference type="Gene3D" id="3.40.50.720">
    <property type="entry name" value="NAD(P)-binding Rossmann-like Domain"/>
    <property type="match status" value="1"/>
</dbReference>
<comment type="similarity">
    <text evidence="1">Belongs to the short-chain dehydrogenases/reductases (SDR) family.</text>
</comment>
<dbReference type="PANTHER" id="PTHR43180:SF11">
    <property type="entry name" value="NAD(P)-BINDING PROTEIN"/>
    <property type="match status" value="1"/>
</dbReference>
<evidence type="ECO:0000256" key="1">
    <source>
        <dbReference type="ARBA" id="ARBA00006484"/>
    </source>
</evidence>
<evidence type="ECO:0000256" key="2">
    <source>
        <dbReference type="ARBA" id="ARBA00023002"/>
    </source>
</evidence>
<evidence type="ECO:0000313" key="3">
    <source>
        <dbReference type="EMBL" id="KXJ88216.1"/>
    </source>
</evidence>
<organism evidence="3 4">
    <name type="scientific">Microdochium bolleyi</name>
    <dbReference type="NCBI Taxonomy" id="196109"/>
    <lineage>
        <taxon>Eukaryota</taxon>
        <taxon>Fungi</taxon>
        <taxon>Dikarya</taxon>
        <taxon>Ascomycota</taxon>
        <taxon>Pezizomycotina</taxon>
        <taxon>Sordariomycetes</taxon>
        <taxon>Xylariomycetidae</taxon>
        <taxon>Xylariales</taxon>
        <taxon>Microdochiaceae</taxon>
        <taxon>Microdochium</taxon>
    </lineage>
</organism>
<dbReference type="InParanoid" id="A0A136ITU7"/>